<dbReference type="SMART" id="SM01359">
    <property type="entry name" value="A2M_N_2"/>
    <property type="match status" value="1"/>
</dbReference>
<dbReference type="SMART" id="SM01360">
    <property type="entry name" value="A2M"/>
    <property type="match status" value="1"/>
</dbReference>
<dbReference type="Proteomes" id="UP000176800">
    <property type="component" value="Unassembled WGS sequence"/>
</dbReference>
<dbReference type="SUPFAM" id="SSF51294">
    <property type="entry name" value="Hedgehog/intein (Hint) domain"/>
    <property type="match status" value="1"/>
</dbReference>
<dbReference type="GO" id="GO:0016539">
    <property type="term" value="P:intein-mediated protein splicing"/>
    <property type="evidence" value="ECO:0007669"/>
    <property type="project" value="InterPro"/>
</dbReference>
<dbReference type="PANTHER" id="PTHR40094">
    <property type="entry name" value="ALPHA-2-MACROGLOBULIN HOMOLOG"/>
    <property type="match status" value="1"/>
</dbReference>
<reference evidence="6 7" key="1">
    <citation type="journal article" date="2016" name="Nat. Commun.">
        <title>Thousands of microbial genomes shed light on interconnected biogeochemical processes in an aquifer system.</title>
        <authorList>
            <person name="Anantharaman K."/>
            <person name="Brown C.T."/>
            <person name="Hug L.A."/>
            <person name="Sharon I."/>
            <person name="Castelle C.J."/>
            <person name="Probst A.J."/>
            <person name="Thomas B.C."/>
            <person name="Singh A."/>
            <person name="Wilkins M.J."/>
            <person name="Karaoz U."/>
            <person name="Brodie E.L."/>
            <person name="Williams K.H."/>
            <person name="Hubbard S.S."/>
            <person name="Banfield J.F."/>
        </authorList>
    </citation>
    <scope>NUCLEOTIDE SEQUENCE [LARGE SCALE GENOMIC DNA]</scope>
</reference>
<keyword evidence="2" id="KW-0472">Membrane</keyword>
<dbReference type="SMART" id="SM00306">
    <property type="entry name" value="HintN"/>
    <property type="match status" value="1"/>
</dbReference>
<dbReference type="InterPro" id="IPR003587">
    <property type="entry name" value="Hint_dom_N"/>
</dbReference>
<feature type="domain" description="Alpha-2-macroglobulin bait region" evidence="4">
    <location>
        <begin position="630"/>
        <end position="771"/>
    </location>
</feature>
<dbReference type="Gene3D" id="2.60.40.10">
    <property type="entry name" value="Immunoglobulins"/>
    <property type="match status" value="1"/>
</dbReference>
<dbReference type="CDD" id="cd00081">
    <property type="entry name" value="Hint"/>
    <property type="match status" value="1"/>
</dbReference>
<dbReference type="InterPro" id="IPR001599">
    <property type="entry name" value="Macroglobln_a2"/>
</dbReference>
<evidence type="ECO:0000313" key="6">
    <source>
        <dbReference type="EMBL" id="OHB03246.1"/>
    </source>
</evidence>
<feature type="domain" description="Alpha-2-macroglobulin" evidence="5">
    <location>
        <begin position="951"/>
        <end position="1043"/>
    </location>
</feature>
<dbReference type="InterPro" id="IPR047565">
    <property type="entry name" value="Alpha-macroglob_thiol-ester_cl"/>
</dbReference>
<feature type="transmembrane region" description="Helical" evidence="2">
    <location>
        <begin position="12"/>
        <end position="31"/>
    </location>
</feature>
<dbReference type="InterPro" id="IPR041246">
    <property type="entry name" value="Bact_MG10"/>
</dbReference>
<dbReference type="InterPro" id="IPR036844">
    <property type="entry name" value="Hint_dom_sf"/>
</dbReference>
<dbReference type="EMBL" id="MHWE01000021">
    <property type="protein sequence ID" value="OHB03246.1"/>
    <property type="molecule type" value="Genomic_DNA"/>
</dbReference>
<evidence type="ECO:0000313" key="7">
    <source>
        <dbReference type="Proteomes" id="UP000176800"/>
    </source>
</evidence>
<dbReference type="Gene3D" id="1.50.10.20">
    <property type="match status" value="2"/>
</dbReference>
<evidence type="ECO:0000259" key="4">
    <source>
        <dbReference type="SMART" id="SM01359"/>
    </source>
</evidence>
<gene>
    <name evidence="6" type="ORF">A3B14_00515</name>
</gene>
<evidence type="ECO:0000256" key="2">
    <source>
        <dbReference type="SAM" id="Phobius"/>
    </source>
</evidence>
<dbReference type="Gene3D" id="2.170.16.10">
    <property type="entry name" value="Hedgehog/Intein (Hint) domain"/>
    <property type="match status" value="1"/>
</dbReference>
<dbReference type="Gene3D" id="2.60.40.1940">
    <property type="match status" value="1"/>
</dbReference>
<dbReference type="InterPro" id="IPR006141">
    <property type="entry name" value="Intein_N"/>
</dbReference>
<keyword evidence="2" id="KW-1133">Transmembrane helix</keyword>
<dbReference type="GO" id="GO:0004866">
    <property type="term" value="F:endopeptidase inhibitor activity"/>
    <property type="evidence" value="ECO:0007669"/>
    <property type="project" value="InterPro"/>
</dbReference>
<organism evidence="6 7">
    <name type="scientific">Candidatus Zambryskibacteria bacterium RIFCSPLOWO2_01_FULL_45_21</name>
    <dbReference type="NCBI Taxonomy" id="1802761"/>
    <lineage>
        <taxon>Bacteria</taxon>
        <taxon>Candidatus Zambryskiibacteriota</taxon>
    </lineage>
</organism>
<dbReference type="Gene3D" id="2.60.40.1930">
    <property type="match status" value="3"/>
</dbReference>
<feature type="transmembrane region" description="Helical" evidence="2">
    <location>
        <begin position="1635"/>
        <end position="1652"/>
    </location>
</feature>
<dbReference type="InterPro" id="IPR051802">
    <property type="entry name" value="YfhM-like"/>
</dbReference>
<comment type="caution">
    <text evidence="6">The sequence shown here is derived from an EMBL/GenBank/DDBJ whole genome shotgun (WGS) entry which is preliminary data.</text>
</comment>
<dbReference type="InterPro" id="IPR030934">
    <property type="entry name" value="Intein_C"/>
</dbReference>
<accession>A0A1G2U141</accession>
<feature type="domain" description="Hint" evidence="3">
    <location>
        <begin position="807"/>
        <end position="898"/>
    </location>
</feature>
<evidence type="ECO:0000256" key="1">
    <source>
        <dbReference type="ARBA" id="ARBA00010556"/>
    </source>
</evidence>
<protein>
    <submittedName>
        <fullName evidence="6">Uncharacterized protein</fullName>
    </submittedName>
</protein>
<evidence type="ECO:0000259" key="3">
    <source>
        <dbReference type="SMART" id="SM00306"/>
    </source>
</evidence>
<dbReference type="InterPro" id="IPR002890">
    <property type="entry name" value="MG2"/>
</dbReference>
<evidence type="ECO:0000259" key="5">
    <source>
        <dbReference type="SMART" id="SM01360"/>
    </source>
</evidence>
<dbReference type="Pfam" id="PF01835">
    <property type="entry name" value="MG2"/>
    <property type="match status" value="1"/>
</dbReference>
<proteinExistence type="inferred from homology"/>
<dbReference type="PROSITE" id="PS50818">
    <property type="entry name" value="INTEIN_C_TER"/>
    <property type="match status" value="1"/>
</dbReference>
<dbReference type="SMART" id="SM01419">
    <property type="entry name" value="Thiol-ester_cl"/>
    <property type="match status" value="1"/>
</dbReference>
<dbReference type="Pfam" id="PF00207">
    <property type="entry name" value="A2M"/>
    <property type="match status" value="1"/>
</dbReference>
<dbReference type="InterPro" id="IPR013783">
    <property type="entry name" value="Ig-like_fold"/>
</dbReference>
<dbReference type="Pfam" id="PF07703">
    <property type="entry name" value="A2M_BRD"/>
    <property type="match status" value="1"/>
</dbReference>
<dbReference type="Pfam" id="PF17973">
    <property type="entry name" value="bMG10"/>
    <property type="match status" value="1"/>
</dbReference>
<name>A0A1G2U141_9BACT</name>
<sequence length="1668" mass="186985">MQKHFLGSCHSIRVFVLCLLVLAIFAGAFIINRFVSAQYDYQKIGIVDASEGGYYSSRRLIVWGVHQEPSIKISTFDKVKRDVKVDIYKISKDELLDFLTYKIQGDNRYLVNTPDISKFNKVATIDAKDDEDETTLLPIDGQGLWLLRAYSANVESFSAIIRTAIGTVAKEGDNEIILWTQNIFSGKKIGNGSVEVFNLKDKPTLLSESLMDTNGIAKTSQLDNADVGFVDTPEGQTLVILNLPRDYYNYKTFSESQINTKYLLFTDRPLYAPGDRVYFKAIIRNDDDAEYSVPTGLATVKVYKDYDSSSAVFEKKYQISSNGTISGEYLLENTARPGIYQMSVVIDVEPDREWYLQAIADFNVEHYRKPEYNLEANVVRDELLEGETVTFHLSGKYFFGQPISGGKVKYSIQHSKEQYYTEENLEDYKKYGYGWYYYGGNEIQSGDIELDDKGEAEISVDTSSIPKSSFSIISLEATYQDESGNPVRTSKNILVRGNEYSIRTGNYEHLARSGQQISIPLTLLAHSDVSVSNVDISISPVREEWLRNEKAPLDTQGYYNYYLDKEILPNFFITTNSKGEAVLTYTPQKTGSYNFTLKVPDRRGNVYERNLYLWVNQENVPYYYQNSYGVTLRVQDREFAPGEIIPVSLSLASLDRDVLITVERDKVRRYFVTSVPGYATTIYIPAFSSDLPNVFVTASTFATKGYLFNSSSEKISFRKDSKEIKVSITPGAERYAPGETVELKIKTSDSSNLPLSSEVAVWAVDKSLYELMSEQRPSIVNTFWSDRYNSTNQRNSFQGIVSAGAEKGCFVGDTKVLTPDGLKKIEDIKPGDLILTRKNETDPTLVKATVKNVHSIIAPGYLILNGDIKVTAEHRMWVNNGWKDAGSIQIGDFLLNKDNNQVTVDSIEWQTDKTLVYNLTVKDKATYFAGNVYVHNDKGGDGRTRDNFADVAYWNPHVQTDANGNATVRFVLPDNLTTWLVQSIAVTYDTKVGENTADLLVTKPVIIRPILPNILRVGDDITISTLSHNFSGIEKQLEHRLTFDSGDLVDNQPVSFVIGNNSFIETLWNLKPLKSGIATIRAALSSTGNAKEEDSVSIKIPVKEFGFNERTSSVGEGGITFGITKFPDTDASLSKANLYLSASLFGTLPPAIDYLLQYPYGCVEQTTSRFVPAVIIKENEMIFKEITGSKDLPDLIKTGVDRLSILRDDDGGWGWWYGEVNPFITAYATEYLKRAERLGVAVPADLYKSTKTRFENELPKITDPTVRIGYIYTLSLLGSPLGNEEIRNFGTSTPDIIALGLLSNVQNGFMDRNTNGYNLLQSIAQEENGKKYWESGTWMFFGSREASTALALRALLKAGAPEEAIVGAARYLVSERKAEYWNNTFATAQTIDTLLEFTKKYNKSDVSTPYKVWLGENQVDSGVLQGVFDTRIVSIDPKLLVQDTKLRIESPEDNHIYSTFVFDQFRTDKNASPQSSGLSVTRTYKSSFGIGDIVDIDIQVSGIPQESRYLVIEDELPGGLVPVNKSFENERASSRSDIHSYYYWGGDKEYTENGIVASFANVNSDSVRLTYQARVVSRGVFNTPPARASLMYEPEVRGRTGASVITITGDKTRSVYNQGDEINIIEQVKTNDTKYSYVLGVLVVVAIIYGYVQYRKRKSIQPPTQDTI</sequence>
<dbReference type="PANTHER" id="PTHR40094:SF1">
    <property type="entry name" value="UBIQUITIN DOMAIN-CONTAINING PROTEIN"/>
    <property type="match status" value="1"/>
</dbReference>
<dbReference type="SUPFAM" id="SSF48239">
    <property type="entry name" value="Terpenoid cyclases/Protein prenyltransferases"/>
    <property type="match status" value="1"/>
</dbReference>
<dbReference type="Gene3D" id="6.20.50.160">
    <property type="match status" value="1"/>
</dbReference>
<keyword evidence="2" id="KW-0812">Transmembrane</keyword>
<comment type="similarity">
    <text evidence="1">Belongs to the protease inhibitor I39 (alpha-2-macroglobulin) family. Bacterial alpha-2-macroglobulin subfamily.</text>
</comment>
<dbReference type="PROSITE" id="PS50817">
    <property type="entry name" value="INTEIN_N_TER"/>
    <property type="match status" value="1"/>
</dbReference>
<dbReference type="InterPro" id="IPR011625">
    <property type="entry name" value="A2M_N_BRD"/>
</dbReference>
<dbReference type="InterPro" id="IPR008930">
    <property type="entry name" value="Terpenoid_cyclase/PrenylTrfase"/>
</dbReference>
<dbReference type="Pfam" id="PF07591">
    <property type="entry name" value="PT-HINT"/>
    <property type="match status" value="1"/>
</dbReference>